<evidence type="ECO:0000256" key="2">
    <source>
        <dbReference type="ARBA" id="ARBA00012446"/>
    </source>
</evidence>
<evidence type="ECO:0000313" key="9">
    <source>
        <dbReference type="Proteomes" id="UP000439903"/>
    </source>
</evidence>
<keyword evidence="6" id="KW-0325">Glycoprotein</keyword>
<feature type="chain" id="PRO_5034197431" description="carboxypeptidase C" evidence="7">
    <location>
        <begin position="27"/>
        <end position="469"/>
    </location>
</feature>
<keyword evidence="9" id="KW-1185">Reference proteome</keyword>
<proteinExistence type="inferred from homology"/>
<evidence type="ECO:0000256" key="6">
    <source>
        <dbReference type="ARBA" id="ARBA00023180"/>
    </source>
</evidence>
<comment type="similarity">
    <text evidence="1">Belongs to the peptidase S10 family.</text>
</comment>
<accession>A0A8H4ALH0</accession>
<evidence type="ECO:0000313" key="8">
    <source>
        <dbReference type="EMBL" id="KAF0509604.1"/>
    </source>
</evidence>
<dbReference type="EC" id="3.4.16.5" evidence="2"/>
<dbReference type="GO" id="GO:0006508">
    <property type="term" value="P:proteolysis"/>
    <property type="evidence" value="ECO:0007669"/>
    <property type="project" value="UniProtKB-KW"/>
</dbReference>
<evidence type="ECO:0000256" key="1">
    <source>
        <dbReference type="ARBA" id="ARBA00009431"/>
    </source>
</evidence>
<dbReference type="GO" id="GO:0004185">
    <property type="term" value="F:serine-type carboxypeptidase activity"/>
    <property type="evidence" value="ECO:0007669"/>
    <property type="project" value="UniProtKB-EC"/>
</dbReference>
<dbReference type="Gene3D" id="1.10.287.410">
    <property type="match status" value="1"/>
</dbReference>
<feature type="signal peptide" evidence="7">
    <location>
        <begin position="1"/>
        <end position="26"/>
    </location>
</feature>
<dbReference type="Gene3D" id="3.40.50.1820">
    <property type="entry name" value="alpha/beta hydrolase"/>
    <property type="match status" value="1"/>
</dbReference>
<dbReference type="OrthoDB" id="2408043at2759"/>
<dbReference type="Pfam" id="PF00450">
    <property type="entry name" value="Peptidase_S10"/>
    <property type="match status" value="1"/>
</dbReference>
<evidence type="ECO:0000256" key="5">
    <source>
        <dbReference type="ARBA" id="ARBA00022801"/>
    </source>
</evidence>
<dbReference type="GO" id="GO:0000324">
    <property type="term" value="C:fungal-type vacuole"/>
    <property type="evidence" value="ECO:0007669"/>
    <property type="project" value="TreeGrafter"/>
</dbReference>
<reference evidence="8 9" key="1">
    <citation type="journal article" date="2019" name="Environ. Microbiol.">
        <title>At the nexus of three kingdoms: the genome of the mycorrhizal fungus Gigaspora margarita provides insights into plant, endobacterial and fungal interactions.</title>
        <authorList>
            <person name="Venice F."/>
            <person name="Ghignone S."/>
            <person name="Salvioli di Fossalunga A."/>
            <person name="Amselem J."/>
            <person name="Novero M."/>
            <person name="Xianan X."/>
            <person name="Sedzielewska Toro K."/>
            <person name="Morin E."/>
            <person name="Lipzen A."/>
            <person name="Grigoriev I.V."/>
            <person name="Henrissat B."/>
            <person name="Martin F.M."/>
            <person name="Bonfante P."/>
        </authorList>
    </citation>
    <scope>NUCLEOTIDE SEQUENCE [LARGE SCALE GENOMIC DNA]</scope>
    <source>
        <strain evidence="8 9">BEG34</strain>
    </source>
</reference>
<comment type="caution">
    <text evidence="8">The sequence shown here is derived from an EMBL/GenBank/DDBJ whole genome shotgun (WGS) entry which is preliminary data.</text>
</comment>
<dbReference type="InterPro" id="IPR001563">
    <property type="entry name" value="Peptidase_S10"/>
</dbReference>
<dbReference type="PRINTS" id="PR00724">
    <property type="entry name" value="CRBOXYPTASEC"/>
</dbReference>
<keyword evidence="5" id="KW-0378">Hydrolase</keyword>
<gene>
    <name evidence="8" type="ORF">F8M41_018574</name>
</gene>
<keyword evidence="7" id="KW-0732">Signal</keyword>
<keyword evidence="4" id="KW-0645">Protease</keyword>
<keyword evidence="3 8" id="KW-0121">Carboxypeptidase</keyword>
<name>A0A8H4ALH0_GIGMA</name>
<dbReference type="EMBL" id="WTPW01000455">
    <property type="protein sequence ID" value="KAF0509604.1"/>
    <property type="molecule type" value="Genomic_DNA"/>
</dbReference>
<evidence type="ECO:0000256" key="4">
    <source>
        <dbReference type="ARBA" id="ARBA00022670"/>
    </source>
</evidence>
<dbReference type="AlphaFoldDB" id="A0A8H4ALH0"/>
<organism evidence="8 9">
    <name type="scientific">Gigaspora margarita</name>
    <dbReference type="NCBI Taxonomy" id="4874"/>
    <lineage>
        <taxon>Eukaryota</taxon>
        <taxon>Fungi</taxon>
        <taxon>Fungi incertae sedis</taxon>
        <taxon>Mucoromycota</taxon>
        <taxon>Glomeromycotina</taxon>
        <taxon>Glomeromycetes</taxon>
        <taxon>Diversisporales</taxon>
        <taxon>Gigasporaceae</taxon>
        <taxon>Gigaspora</taxon>
    </lineage>
</organism>
<dbReference type="PANTHER" id="PTHR11802:SF113">
    <property type="entry name" value="SERINE CARBOXYPEPTIDASE CTSA-4.1"/>
    <property type="match status" value="1"/>
</dbReference>
<protein>
    <recommendedName>
        <fullName evidence="2">carboxypeptidase C</fullName>
        <ecNumber evidence="2">3.4.16.5</ecNumber>
    </recommendedName>
</protein>
<evidence type="ECO:0000256" key="7">
    <source>
        <dbReference type="SAM" id="SignalP"/>
    </source>
</evidence>
<dbReference type="PANTHER" id="PTHR11802">
    <property type="entry name" value="SERINE PROTEASE FAMILY S10 SERINE CARBOXYPEPTIDASE"/>
    <property type="match status" value="1"/>
</dbReference>
<evidence type="ECO:0000256" key="3">
    <source>
        <dbReference type="ARBA" id="ARBA00022645"/>
    </source>
</evidence>
<dbReference type="InterPro" id="IPR029058">
    <property type="entry name" value="AB_hydrolase_fold"/>
</dbReference>
<sequence>MIILTHSKFETIFLVLNLLLCHLASAQLNKILTHDAFPEHKIKLKEPHLCDKTVQQYSGYLDVNNGKHLFFWFFESRNNPKEDPVTLWINGGPGVSSLEGLYFEVGPCLINSEGNGTIFNPYSWNNNSSIIFLDQPTYTGYSYGGDDVSDTLTAALDVYAFLQIFFQEFHNYAKLDFHLAGESFAGQWLPVIAFDINKYNHNHDSIRNLIHINLESILIGNGLMNPLVQFKYFPDMACNSSYGPVLNHSTCNQMRKDCKKLIKLVKKCYDSKNAIDCMNVVNYLDDKIYQPYKIAGKNLCDIRKSCNYIYSNDSSACYPELKDIVKYSNREDVKTELGINSSFVFHSHNRAILNNFRYSGNFINPIDIYISSLLETNIRVLIYAGDSDYKCNWLGIDAWTKVVHWSGTKGFNKANITPWITASGNYSGEFRTFKGFTFLRIFESGHFVSHDQSVSSLDFFNRWIFKKDL</sequence>
<dbReference type="Proteomes" id="UP000439903">
    <property type="component" value="Unassembled WGS sequence"/>
</dbReference>
<dbReference type="SUPFAM" id="SSF53474">
    <property type="entry name" value="alpha/beta-Hydrolases"/>
    <property type="match status" value="1"/>
</dbReference>